<evidence type="ECO:0000313" key="2">
    <source>
        <dbReference type="Proteomes" id="UP001177121"/>
    </source>
</evidence>
<accession>A0ABT9DGX6</accession>
<keyword evidence="2" id="KW-1185">Reference proteome</keyword>
<comment type="caution">
    <text evidence="1">The sequence shown here is derived from an EMBL/GenBank/DDBJ whole genome shotgun (WGS) entry which is preliminary data.</text>
</comment>
<gene>
    <name evidence="1" type="ORF">KHP33_003505</name>
</gene>
<name>A0ABT9DGX6_9BACI</name>
<dbReference type="EMBL" id="JAHBMK020000001">
    <property type="protein sequence ID" value="MDO8223940.1"/>
    <property type="molecule type" value="Genomic_DNA"/>
</dbReference>
<reference evidence="1" key="1">
    <citation type="submission" date="2023-07" db="EMBL/GenBank/DDBJ databases">
        <title>Biological control against Fusarium languescens, the causal agent of wilt in Jalapeno peppers, by a novel bacterial subspecies: Bacillus cabrialesii subsp. tritici TSO2.</title>
        <authorList>
            <person name="Montoya-Martinez A.C."/>
            <person name="Figueroa-Brambila K.M."/>
            <person name="Escalante-Beltran A."/>
            <person name="Lopez-Montoya N.D."/>
            <person name="Valenzuela-Ruiz V."/>
            <person name="Parra-Cota F.I."/>
            <person name="Estrada Alvarado M.I."/>
            <person name="De Los Santos Villalobos S."/>
        </authorList>
    </citation>
    <scope>NUCLEOTIDE SEQUENCE</scope>
    <source>
        <strain evidence="1">TSO2</strain>
    </source>
</reference>
<evidence type="ECO:0000313" key="1">
    <source>
        <dbReference type="EMBL" id="MDO8223940.1"/>
    </source>
</evidence>
<sequence length="309" mass="35751">MIEKFHYWLDAEEDSFYLTASIQEINENNINELKIEGANAWLESLGKTSEKFVTTLPYKHIRRTFNPKGLACEFSKLKTENDINNFANIYGLLGISTPDQAHIGKIKFTKSVFSDSSHFIDLPIGQSYCEPIELWFFHIKEMQKLLKLYQVLINIHKGDLQESFIEDSLLSLSKPIGGSCQILWWDGSWTGLTAHEDELAKEYSFLKLAQGILAHKVNSIGNQDIKRFPETIITGKPPLGFTIKECKYTSYLIRAIYYDLWQLISNNEPVHICENQSCKLPFKKVKRQKYCSNACKQEAYRLRKKSKMK</sequence>
<dbReference type="RefSeq" id="WP_213402306.1">
    <property type="nucleotide sequence ID" value="NZ_JAHBMK020000001.1"/>
</dbReference>
<organism evidence="1 2">
    <name type="scientific">Bacillus cabrialesii subsp. tritici</name>
    <dbReference type="NCBI Taxonomy" id="2944916"/>
    <lineage>
        <taxon>Bacteria</taxon>
        <taxon>Bacillati</taxon>
        <taxon>Bacillota</taxon>
        <taxon>Bacilli</taxon>
        <taxon>Bacillales</taxon>
        <taxon>Bacillaceae</taxon>
        <taxon>Bacillus</taxon>
        <taxon>Bacillus cabrialesii</taxon>
    </lineage>
</organism>
<evidence type="ECO:0008006" key="3">
    <source>
        <dbReference type="Google" id="ProtNLM"/>
    </source>
</evidence>
<protein>
    <recommendedName>
        <fullName evidence="3">CGNR zinc finger domain-containing protein</fullName>
    </recommendedName>
</protein>
<dbReference type="Proteomes" id="UP001177121">
    <property type="component" value="Unassembled WGS sequence"/>
</dbReference>
<proteinExistence type="predicted"/>